<accession>A0AA39LLG8</accession>
<proteinExistence type="predicted"/>
<protein>
    <submittedName>
        <fullName evidence="1">Uncharacterized protein</fullName>
    </submittedName>
</protein>
<gene>
    <name evidence="1" type="ORF">QR680_015946</name>
</gene>
<keyword evidence="2" id="KW-1185">Reference proteome</keyword>
<dbReference type="AlphaFoldDB" id="A0AA39LLG8"/>
<reference evidence="1" key="1">
    <citation type="submission" date="2023-06" db="EMBL/GenBank/DDBJ databases">
        <title>Genomic analysis of the entomopathogenic nematode Steinernema hermaphroditum.</title>
        <authorList>
            <person name="Schwarz E.M."/>
            <person name="Heppert J.K."/>
            <person name="Baniya A."/>
            <person name="Schwartz H.T."/>
            <person name="Tan C.-H."/>
            <person name="Antoshechkin I."/>
            <person name="Sternberg P.W."/>
            <person name="Goodrich-Blair H."/>
            <person name="Dillman A.R."/>
        </authorList>
    </citation>
    <scope>NUCLEOTIDE SEQUENCE</scope>
    <source>
        <strain evidence="1">PS9179</strain>
        <tissue evidence="1">Whole animal</tissue>
    </source>
</reference>
<evidence type="ECO:0000313" key="2">
    <source>
        <dbReference type="Proteomes" id="UP001175271"/>
    </source>
</evidence>
<sequence>MANNTDDFVWGSELQGRGEMSKFDALIGLSIWMEPYAKRSPFHLKLAGLQLSSCCLRRPGFATILPAVSRWRAVGPSGRSLTVRRDEGIGTPGSRSPTTADNMMSDARNPAACDVIPKVADALRTPPPTKTQLLDQGLIFSRHMRAQKPPLCRKRLRRRSFTAISGDARFPDAP</sequence>
<organism evidence="1 2">
    <name type="scientific">Steinernema hermaphroditum</name>
    <dbReference type="NCBI Taxonomy" id="289476"/>
    <lineage>
        <taxon>Eukaryota</taxon>
        <taxon>Metazoa</taxon>
        <taxon>Ecdysozoa</taxon>
        <taxon>Nematoda</taxon>
        <taxon>Chromadorea</taxon>
        <taxon>Rhabditida</taxon>
        <taxon>Tylenchina</taxon>
        <taxon>Panagrolaimomorpha</taxon>
        <taxon>Strongyloidoidea</taxon>
        <taxon>Steinernematidae</taxon>
        <taxon>Steinernema</taxon>
    </lineage>
</organism>
<dbReference type="EMBL" id="JAUCMV010000004">
    <property type="protein sequence ID" value="KAK0401732.1"/>
    <property type="molecule type" value="Genomic_DNA"/>
</dbReference>
<dbReference type="Proteomes" id="UP001175271">
    <property type="component" value="Unassembled WGS sequence"/>
</dbReference>
<name>A0AA39LLG8_9BILA</name>
<evidence type="ECO:0000313" key="1">
    <source>
        <dbReference type="EMBL" id="KAK0401732.1"/>
    </source>
</evidence>
<comment type="caution">
    <text evidence="1">The sequence shown here is derived from an EMBL/GenBank/DDBJ whole genome shotgun (WGS) entry which is preliminary data.</text>
</comment>